<name>A0ACC0A2I3_CATRO</name>
<sequence length="100" mass="11017">MVLSSSASPPCSLTPKEAPVAEDIEIAHGVEAEIGLGVEKETDQQPTPLPHRINRQKRACLGKGKKILPPTEAQLKGYLKFTIKPDNERRDIKCDRKTSN</sequence>
<keyword evidence="2" id="KW-1185">Reference proteome</keyword>
<protein>
    <submittedName>
        <fullName evidence="1">Uncharacterized protein</fullName>
    </submittedName>
</protein>
<proteinExistence type="predicted"/>
<dbReference type="Proteomes" id="UP001060085">
    <property type="component" value="Linkage Group LG07"/>
</dbReference>
<organism evidence="1 2">
    <name type="scientific">Catharanthus roseus</name>
    <name type="common">Madagascar periwinkle</name>
    <name type="synonym">Vinca rosea</name>
    <dbReference type="NCBI Taxonomy" id="4058"/>
    <lineage>
        <taxon>Eukaryota</taxon>
        <taxon>Viridiplantae</taxon>
        <taxon>Streptophyta</taxon>
        <taxon>Embryophyta</taxon>
        <taxon>Tracheophyta</taxon>
        <taxon>Spermatophyta</taxon>
        <taxon>Magnoliopsida</taxon>
        <taxon>eudicotyledons</taxon>
        <taxon>Gunneridae</taxon>
        <taxon>Pentapetalae</taxon>
        <taxon>asterids</taxon>
        <taxon>lamiids</taxon>
        <taxon>Gentianales</taxon>
        <taxon>Apocynaceae</taxon>
        <taxon>Rauvolfioideae</taxon>
        <taxon>Vinceae</taxon>
        <taxon>Catharanthinae</taxon>
        <taxon>Catharanthus</taxon>
    </lineage>
</organism>
<reference evidence="2" key="1">
    <citation type="journal article" date="2023" name="Nat. Plants">
        <title>Single-cell RNA sequencing provides a high-resolution roadmap for understanding the multicellular compartmentation of specialized metabolism.</title>
        <authorList>
            <person name="Sun S."/>
            <person name="Shen X."/>
            <person name="Li Y."/>
            <person name="Li Y."/>
            <person name="Wang S."/>
            <person name="Li R."/>
            <person name="Zhang H."/>
            <person name="Shen G."/>
            <person name="Guo B."/>
            <person name="Wei J."/>
            <person name="Xu J."/>
            <person name="St-Pierre B."/>
            <person name="Chen S."/>
            <person name="Sun C."/>
        </authorList>
    </citation>
    <scope>NUCLEOTIDE SEQUENCE [LARGE SCALE GENOMIC DNA]</scope>
</reference>
<evidence type="ECO:0000313" key="2">
    <source>
        <dbReference type="Proteomes" id="UP001060085"/>
    </source>
</evidence>
<accession>A0ACC0A2I3</accession>
<evidence type="ECO:0000313" key="1">
    <source>
        <dbReference type="EMBL" id="KAI5654455.1"/>
    </source>
</evidence>
<dbReference type="EMBL" id="CM044707">
    <property type="protein sequence ID" value="KAI5654455.1"/>
    <property type="molecule type" value="Genomic_DNA"/>
</dbReference>
<gene>
    <name evidence="1" type="ORF">M9H77_31642</name>
</gene>
<comment type="caution">
    <text evidence="1">The sequence shown here is derived from an EMBL/GenBank/DDBJ whole genome shotgun (WGS) entry which is preliminary data.</text>
</comment>